<comment type="subcellular location">
    <subcellularLocation>
        <location evidence="8 9">Nucleus</location>
    </subcellularLocation>
</comment>
<keyword evidence="3 9" id="KW-0862">Zinc</keyword>
<dbReference type="PANTHER" id="PTHR31992:SF141">
    <property type="entry name" value="DOF ZINC FINGER PROTEIN DOF1.4"/>
    <property type="match status" value="1"/>
</dbReference>
<keyword evidence="5 8" id="KW-0238">DNA-binding</keyword>
<evidence type="ECO:0000313" key="13">
    <source>
        <dbReference type="Proteomes" id="UP001341840"/>
    </source>
</evidence>
<evidence type="ECO:0000256" key="3">
    <source>
        <dbReference type="ARBA" id="ARBA00022833"/>
    </source>
</evidence>
<evidence type="ECO:0000256" key="7">
    <source>
        <dbReference type="ARBA" id="ARBA00023242"/>
    </source>
</evidence>
<evidence type="ECO:0000313" key="12">
    <source>
        <dbReference type="EMBL" id="MED6206654.1"/>
    </source>
</evidence>
<dbReference type="Proteomes" id="UP001341840">
    <property type="component" value="Unassembled WGS sequence"/>
</dbReference>
<keyword evidence="1 9" id="KW-0479">Metal-binding</keyword>
<dbReference type="PANTHER" id="PTHR31992">
    <property type="entry name" value="DOF ZINC FINGER PROTEIN DOF1.4-RELATED"/>
    <property type="match status" value="1"/>
</dbReference>
<feature type="compositionally biased region" description="Basic and acidic residues" evidence="10">
    <location>
        <begin position="24"/>
        <end position="35"/>
    </location>
</feature>
<sequence length="239" mass="25833">MQKEGEGEASKEQVGRGRGPGLPRPREEPPQHKCPRCDSENTKFCYYNNYSLSQPRYLCKACKRYWTQGGTLRNIPLGSSKNKNKHNKRPFNTTSSSSSSSNNNQKPPQPYCHHAAAAATSVGGSTTTITCSFLGEALPSSAVVQQHGFMIPLSSSAASGSSMGEFTTAAASHQLQHQWTSHANYSFWSTTVSTTSSSSIGANNIMPRVDDAPSSPSSSSFITPNQWLHLKGNHPMPPP</sequence>
<evidence type="ECO:0000256" key="10">
    <source>
        <dbReference type="SAM" id="MobiDB-lite"/>
    </source>
</evidence>
<keyword evidence="7 8" id="KW-0539">Nucleus</keyword>
<evidence type="ECO:0000256" key="4">
    <source>
        <dbReference type="ARBA" id="ARBA00023015"/>
    </source>
</evidence>
<organism evidence="12 13">
    <name type="scientific">Stylosanthes scabra</name>
    <dbReference type="NCBI Taxonomy" id="79078"/>
    <lineage>
        <taxon>Eukaryota</taxon>
        <taxon>Viridiplantae</taxon>
        <taxon>Streptophyta</taxon>
        <taxon>Embryophyta</taxon>
        <taxon>Tracheophyta</taxon>
        <taxon>Spermatophyta</taxon>
        <taxon>Magnoliopsida</taxon>
        <taxon>eudicotyledons</taxon>
        <taxon>Gunneridae</taxon>
        <taxon>Pentapetalae</taxon>
        <taxon>rosids</taxon>
        <taxon>fabids</taxon>
        <taxon>Fabales</taxon>
        <taxon>Fabaceae</taxon>
        <taxon>Papilionoideae</taxon>
        <taxon>50 kb inversion clade</taxon>
        <taxon>dalbergioids sensu lato</taxon>
        <taxon>Dalbergieae</taxon>
        <taxon>Pterocarpus clade</taxon>
        <taxon>Stylosanthes</taxon>
    </lineage>
</organism>
<dbReference type="InterPro" id="IPR045174">
    <property type="entry name" value="Dof"/>
</dbReference>
<keyword evidence="4 9" id="KW-0805">Transcription regulation</keyword>
<protein>
    <recommendedName>
        <fullName evidence="9">Dof zinc finger protein</fullName>
    </recommendedName>
</protein>
<feature type="region of interest" description="Disordered" evidence="10">
    <location>
        <begin position="1"/>
        <end position="35"/>
    </location>
</feature>
<feature type="compositionally biased region" description="Low complexity" evidence="10">
    <location>
        <begin position="92"/>
        <end position="104"/>
    </location>
</feature>
<evidence type="ECO:0000256" key="2">
    <source>
        <dbReference type="ARBA" id="ARBA00022771"/>
    </source>
</evidence>
<evidence type="ECO:0000256" key="9">
    <source>
        <dbReference type="RuleBase" id="RU369094"/>
    </source>
</evidence>
<gene>
    <name evidence="12" type="ORF">PIB30_028897</name>
</gene>
<keyword evidence="6 9" id="KW-0804">Transcription</keyword>
<comment type="caution">
    <text evidence="12">The sequence shown here is derived from an EMBL/GenBank/DDBJ whole genome shotgun (WGS) entry which is preliminary data.</text>
</comment>
<evidence type="ECO:0000256" key="8">
    <source>
        <dbReference type="PROSITE-ProRule" id="PRU00071"/>
    </source>
</evidence>
<reference evidence="12 13" key="1">
    <citation type="journal article" date="2023" name="Plants (Basel)">
        <title>Bridging the Gap: Combining Genomics and Transcriptomics Approaches to Understand Stylosanthes scabra, an Orphan Legume from the Brazilian Caatinga.</title>
        <authorList>
            <person name="Ferreira-Neto J.R.C."/>
            <person name="da Silva M.D."/>
            <person name="Binneck E."/>
            <person name="de Melo N.F."/>
            <person name="da Silva R.H."/>
            <person name="de Melo A.L.T.M."/>
            <person name="Pandolfi V."/>
            <person name="Bustamante F.O."/>
            <person name="Brasileiro-Vidal A.C."/>
            <person name="Benko-Iseppon A.M."/>
        </authorList>
    </citation>
    <scope>NUCLEOTIDE SEQUENCE [LARGE SCALE GENOMIC DNA]</scope>
    <source>
        <tissue evidence="12">Leaves</tissue>
    </source>
</reference>
<evidence type="ECO:0000256" key="1">
    <source>
        <dbReference type="ARBA" id="ARBA00022723"/>
    </source>
</evidence>
<feature type="domain" description="Dof-type" evidence="11">
    <location>
        <begin position="32"/>
        <end position="86"/>
    </location>
</feature>
<evidence type="ECO:0000259" key="11">
    <source>
        <dbReference type="PROSITE" id="PS50884"/>
    </source>
</evidence>
<dbReference type="PROSITE" id="PS01361">
    <property type="entry name" value="ZF_DOF_1"/>
    <property type="match status" value="1"/>
</dbReference>
<dbReference type="Pfam" id="PF02701">
    <property type="entry name" value="Zn_ribbon_Dof"/>
    <property type="match status" value="1"/>
</dbReference>
<name>A0ABU6YBM7_9FABA</name>
<keyword evidence="13" id="KW-1185">Reference proteome</keyword>
<dbReference type="EMBL" id="JASCZI010241771">
    <property type="protein sequence ID" value="MED6206654.1"/>
    <property type="molecule type" value="Genomic_DNA"/>
</dbReference>
<dbReference type="PROSITE" id="PS50884">
    <property type="entry name" value="ZF_DOF_2"/>
    <property type="match status" value="1"/>
</dbReference>
<evidence type="ECO:0000256" key="5">
    <source>
        <dbReference type="ARBA" id="ARBA00023125"/>
    </source>
</evidence>
<feature type="compositionally biased region" description="Basic and acidic residues" evidence="10">
    <location>
        <begin position="1"/>
        <end position="15"/>
    </location>
</feature>
<feature type="region of interest" description="Disordered" evidence="10">
    <location>
        <begin position="73"/>
        <end position="111"/>
    </location>
</feature>
<comment type="function">
    <text evidence="9">Transcription factor that binds specifically to a 5'-AA[AG]G-3' consensus core sequence.</text>
</comment>
<accession>A0ABU6YBM7</accession>
<dbReference type="InterPro" id="IPR003851">
    <property type="entry name" value="Znf_Dof"/>
</dbReference>
<keyword evidence="2 8" id="KW-0863">Zinc-finger</keyword>
<evidence type="ECO:0000256" key="6">
    <source>
        <dbReference type="ARBA" id="ARBA00023163"/>
    </source>
</evidence>
<proteinExistence type="predicted"/>